<dbReference type="KEGG" id="mmob:F6R98_11500"/>
<dbReference type="Proteomes" id="UP000325755">
    <property type="component" value="Chromosome"/>
</dbReference>
<dbReference type="OrthoDB" id="9769598at2"/>
<evidence type="ECO:0000259" key="2">
    <source>
        <dbReference type="SMART" id="SM00849"/>
    </source>
</evidence>
<dbReference type="SMART" id="SM00849">
    <property type="entry name" value="Lactamase_B"/>
    <property type="match status" value="1"/>
</dbReference>
<evidence type="ECO:0000256" key="1">
    <source>
        <dbReference type="ARBA" id="ARBA00005250"/>
    </source>
</evidence>
<organism evidence="3 4">
    <name type="scientific">Candidatus Methylospira mobilis</name>
    <dbReference type="NCBI Taxonomy" id="1808979"/>
    <lineage>
        <taxon>Bacteria</taxon>
        <taxon>Pseudomonadati</taxon>
        <taxon>Pseudomonadota</taxon>
        <taxon>Gammaproteobacteria</taxon>
        <taxon>Methylococcales</taxon>
        <taxon>Methylococcaceae</taxon>
        <taxon>Candidatus Methylospira</taxon>
    </lineage>
</organism>
<dbReference type="SUPFAM" id="SSF56281">
    <property type="entry name" value="Metallo-hydrolase/oxidoreductase"/>
    <property type="match status" value="1"/>
</dbReference>
<dbReference type="InterPro" id="IPR050855">
    <property type="entry name" value="NDM-1-like"/>
</dbReference>
<dbReference type="AlphaFoldDB" id="A0A5Q0BML0"/>
<dbReference type="InterPro" id="IPR036866">
    <property type="entry name" value="RibonucZ/Hydroxyglut_hydro"/>
</dbReference>
<dbReference type="InterPro" id="IPR001279">
    <property type="entry name" value="Metallo-B-lactamas"/>
</dbReference>
<dbReference type="InParanoid" id="A0A5Q0BML0"/>
<evidence type="ECO:0000313" key="4">
    <source>
        <dbReference type="Proteomes" id="UP000325755"/>
    </source>
</evidence>
<dbReference type="GO" id="GO:0016787">
    <property type="term" value="F:hydrolase activity"/>
    <property type="evidence" value="ECO:0007669"/>
    <property type="project" value="UniProtKB-KW"/>
</dbReference>
<proteinExistence type="inferred from homology"/>
<dbReference type="InterPro" id="IPR030829">
    <property type="entry name" value="SoxH-rel_PQQ_2"/>
</dbReference>
<protein>
    <submittedName>
        <fullName evidence="3">Quinoprotein relay system zinc metallohydrolase 2</fullName>
    </submittedName>
</protein>
<dbReference type="Pfam" id="PF00753">
    <property type="entry name" value="Lactamase_B"/>
    <property type="match status" value="1"/>
</dbReference>
<dbReference type="NCBIfam" id="TIGR04559">
    <property type="entry name" value="SoxH_rel_PQQ_2"/>
    <property type="match status" value="1"/>
</dbReference>
<comment type="similarity">
    <text evidence="1">Belongs to the metallo-beta-lactamase superfamily. Class-B beta-lactamase family.</text>
</comment>
<dbReference type="PANTHER" id="PTHR42951">
    <property type="entry name" value="METALLO-BETA-LACTAMASE DOMAIN-CONTAINING"/>
    <property type="match status" value="1"/>
</dbReference>
<gene>
    <name evidence="3" type="ORF">F6R98_11500</name>
</gene>
<keyword evidence="4" id="KW-1185">Reference proteome</keyword>
<dbReference type="PANTHER" id="PTHR42951:SF4">
    <property type="entry name" value="ACYL-COENZYME A THIOESTERASE MBLAC2"/>
    <property type="match status" value="1"/>
</dbReference>
<dbReference type="EMBL" id="CP044205">
    <property type="protein sequence ID" value="QFY45073.1"/>
    <property type="molecule type" value="Genomic_DNA"/>
</dbReference>
<keyword evidence="3" id="KW-0378">Hydrolase</keyword>
<feature type="domain" description="Metallo-beta-lactamase" evidence="2">
    <location>
        <begin position="25"/>
        <end position="208"/>
    </location>
</feature>
<accession>A0A5Q0BML0</accession>
<name>A0A5Q0BML0_9GAMM</name>
<dbReference type="GO" id="GO:0017001">
    <property type="term" value="P:antibiotic catabolic process"/>
    <property type="evidence" value="ECO:0007669"/>
    <property type="project" value="UniProtKB-ARBA"/>
</dbReference>
<dbReference type="Gene3D" id="3.60.15.10">
    <property type="entry name" value="Ribonuclease Z/Hydroxyacylglutathione hydrolase-like"/>
    <property type="match status" value="1"/>
</dbReference>
<dbReference type="CDD" id="cd16282">
    <property type="entry name" value="metallo-hydrolase-like_MBL-fold"/>
    <property type="match status" value="1"/>
</dbReference>
<sequence>MQVAEGIFVHQGRDELPDTLNHGEIANIGFVAGTRCVAIIDSGGSPEQGRALKVAVEALSPLPVCYVINTHVHPDHIYGNRAFALPGVHFVGHRKLAQAMSLRAGYYLENAGKRLNIVLEPADFIPPDIAVDDALKLDLGGRTLRLTAHAAAHTDSDLTVYDEKTQTLWAADLLFMTHVPVVDGSVNGWLAELAKLRAIPARHAIPGHGPVSADWPAASDAELGYLEMLRAEIREYIRQGKTMEAAMNGIGLSARRNWQLFDEFHKRNISTAFAELEWE</sequence>
<evidence type="ECO:0000313" key="3">
    <source>
        <dbReference type="EMBL" id="QFY45073.1"/>
    </source>
</evidence>
<reference evidence="3 4" key="1">
    <citation type="submission" date="2019-09" db="EMBL/GenBank/DDBJ databases">
        <title>Ecophysiology of the spiral-shaped methanotroph Methylospira mobilis as revealed by the complete genome sequence.</title>
        <authorList>
            <person name="Oshkin I.Y."/>
            <person name="Dedysh S.N."/>
            <person name="Miroshnikov K."/>
            <person name="Danilova O.V."/>
            <person name="Hakobyan A."/>
            <person name="Liesack W."/>
        </authorList>
    </citation>
    <scope>NUCLEOTIDE SEQUENCE [LARGE SCALE GENOMIC DNA]</scope>
    <source>
        <strain evidence="3 4">Shm1</strain>
    </source>
</reference>